<accession>A0A4V0YZJ0</accession>
<protein>
    <submittedName>
        <fullName evidence="1">HEAT repeat domain-containing protein</fullName>
    </submittedName>
</protein>
<gene>
    <name evidence="1" type="ORF">EPA93_29490</name>
</gene>
<dbReference type="OrthoDB" id="147457at2"/>
<dbReference type="EMBL" id="CP035758">
    <property type="protein sequence ID" value="QBD79891.1"/>
    <property type="molecule type" value="Genomic_DNA"/>
</dbReference>
<name>A0A4V0YZJ0_KTERU</name>
<evidence type="ECO:0000313" key="2">
    <source>
        <dbReference type="Proteomes" id="UP000290365"/>
    </source>
</evidence>
<dbReference type="PANTHER" id="PTHR12697">
    <property type="entry name" value="PBS LYASE HEAT-LIKE PROTEIN"/>
    <property type="match status" value="1"/>
</dbReference>
<dbReference type="InterPro" id="IPR011989">
    <property type="entry name" value="ARM-like"/>
</dbReference>
<dbReference type="PANTHER" id="PTHR12697:SF5">
    <property type="entry name" value="DEOXYHYPUSINE HYDROXYLASE"/>
    <property type="match status" value="1"/>
</dbReference>
<sequence length="366" mass="41184">MDLSFDELCALLQSSDETQYNFAVCCLCQQYPAQSAALILNTLRKRSESIRYRTFSAIARYGGGQAVEALLPYLRAKEIWIRCFVVDLLPSLPDRKMATASLFACLNDEAWMVRCRVAHVLEDWADPRAIEKLIVCLQDGVPQVRAAAAEALSKQEVTLSVEALVACLKDSMPQVRSMAAYALGFIGSERAARPLLACLQDPAKEVRRNAIYALGRCGSQHLASVLLPFLHDTERDVRAGVAEILGMWGDGRMVEPLLARLRREREWQVREWLIWALARIRDERAVEPLMLYLQDGKAEVRRQAAWALGRLRDPRAIEALRACLRDGEMRSEVVNALENLGYTLEPTDELMLPVHYEVLQSGALNL</sequence>
<dbReference type="SMART" id="SM00567">
    <property type="entry name" value="EZ_HEAT"/>
    <property type="match status" value="8"/>
</dbReference>
<dbReference type="SUPFAM" id="SSF48371">
    <property type="entry name" value="ARM repeat"/>
    <property type="match status" value="2"/>
</dbReference>
<dbReference type="RefSeq" id="WP_129890957.1">
    <property type="nucleotide sequence ID" value="NZ_CP035758.1"/>
</dbReference>
<evidence type="ECO:0000313" key="1">
    <source>
        <dbReference type="EMBL" id="QBD79891.1"/>
    </source>
</evidence>
<dbReference type="InterPro" id="IPR016024">
    <property type="entry name" value="ARM-type_fold"/>
</dbReference>
<reference evidence="1 2" key="1">
    <citation type="submission" date="2019-01" db="EMBL/GenBank/DDBJ databases">
        <title>Ktedonosporobacter rubrisoli SCAWS-G2.</title>
        <authorList>
            <person name="Huang Y."/>
            <person name="Yan B."/>
        </authorList>
    </citation>
    <scope>NUCLEOTIDE SEQUENCE [LARGE SCALE GENOMIC DNA]</scope>
    <source>
        <strain evidence="1 2">SCAWS-G2</strain>
    </source>
</reference>
<dbReference type="GO" id="GO:0016491">
    <property type="term" value="F:oxidoreductase activity"/>
    <property type="evidence" value="ECO:0007669"/>
    <property type="project" value="TreeGrafter"/>
</dbReference>
<dbReference type="KEGG" id="kbs:EPA93_29490"/>
<organism evidence="1 2">
    <name type="scientific">Ktedonosporobacter rubrisoli</name>
    <dbReference type="NCBI Taxonomy" id="2509675"/>
    <lineage>
        <taxon>Bacteria</taxon>
        <taxon>Bacillati</taxon>
        <taxon>Chloroflexota</taxon>
        <taxon>Ktedonobacteria</taxon>
        <taxon>Ktedonobacterales</taxon>
        <taxon>Ktedonosporobacteraceae</taxon>
        <taxon>Ktedonosporobacter</taxon>
    </lineage>
</organism>
<dbReference type="Proteomes" id="UP000290365">
    <property type="component" value="Chromosome"/>
</dbReference>
<dbReference type="Pfam" id="PF13646">
    <property type="entry name" value="HEAT_2"/>
    <property type="match status" value="2"/>
</dbReference>
<dbReference type="Gene3D" id="1.25.10.10">
    <property type="entry name" value="Leucine-rich Repeat Variant"/>
    <property type="match status" value="3"/>
</dbReference>
<dbReference type="AlphaFoldDB" id="A0A4V0YZJ0"/>
<keyword evidence="2" id="KW-1185">Reference proteome</keyword>
<proteinExistence type="predicted"/>
<dbReference type="InterPro" id="IPR004155">
    <property type="entry name" value="PBS_lyase_HEAT"/>
</dbReference>